<sequence>MVTLTVVMAVVPVATAWLTKPAMDGIAAGAATIDAILILGLALLLYGSAHGRGPAGIGVRQRVGITAQGLLFAATERFVGLARFEEPEFRDRLRMAQQSGGGTPGMIVGACLGIGSAIIPDPPSRGRGARAGRADGDPAVARAYQRGERDVMILDEPSPGLDPEAEHQIHLGLRRFRQGRTSLLVSHRPSAIRSADQIVGAGRGPGGGDRRS</sequence>
<organism evidence="2 3">
    <name type="scientific">Nonomuraea insulae</name>
    <dbReference type="NCBI Taxonomy" id="1616787"/>
    <lineage>
        <taxon>Bacteria</taxon>
        <taxon>Bacillati</taxon>
        <taxon>Actinomycetota</taxon>
        <taxon>Actinomycetes</taxon>
        <taxon>Streptosporangiales</taxon>
        <taxon>Streptosporangiaceae</taxon>
        <taxon>Nonomuraea</taxon>
    </lineage>
</organism>
<dbReference type="InterPro" id="IPR027417">
    <property type="entry name" value="P-loop_NTPase"/>
</dbReference>
<evidence type="ECO:0000256" key="1">
    <source>
        <dbReference type="SAM" id="Phobius"/>
    </source>
</evidence>
<keyword evidence="3" id="KW-1185">Reference proteome</keyword>
<dbReference type="Gene3D" id="3.40.50.300">
    <property type="entry name" value="P-loop containing nucleotide triphosphate hydrolases"/>
    <property type="match status" value="1"/>
</dbReference>
<evidence type="ECO:0000313" key="2">
    <source>
        <dbReference type="EMBL" id="MFC5831182.1"/>
    </source>
</evidence>
<comment type="caution">
    <text evidence="2">The sequence shown here is derived from an EMBL/GenBank/DDBJ whole genome shotgun (WGS) entry which is preliminary data.</text>
</comment>
<keyword evidence="1" id="KW-0812">Transmembrane</keyword>
<dbReference type="Proteomes" id="UP001596058">
    <property type="component" value="Unassembled WGS sequence"/>
</dbReference>
<protein>
    <submittedName>
        <fullName evidence="2">Uncharacterized protein</fullName>
    </submittedName>
</protein>
<dbReference type="SUPFAM" id="SSF52540">
    <property type="entry name" value="P-loop containing nucleoside triphosphate hydrolases"/>
    <property type="match status" value="1"/>
</dbReference>
<name>A0ABW1CZL0_9ACTN</name>
<dbReference type="EMBL" id="JBHSPA010000062">
    <property type="protein sequence ID" value="MFC5831182.1"/>
    <property type="molecule type" value="Genomic_DNA"/>
</dbReference>
<feature type="transmembrane region" description="Helical" evidence="1">
    <location>
        <begin position="26"/>
        <end position="46"/>
    </location>
</feature>
<keyword evidence="1" id="KW-0472">Membrane</keyword>
<accession>A0ABW1CZL0</accession>
<reference evidence="3" key="1">
    <citation type="journal article" date="2019" name="Int. J. Syst. Evol. Microbiol.">
        <title>The Global Catalogue of Microorganisms (GCM) 10K type strain sequencing project: providing services to taxonomists for standard genome sequencing and annotation.</title>
        <authorList>
            <consortium name="The Broad Institute Genomics Platform"/>
            <consortium name="The Broad Institute Genome Sequencing Center for Infectious Disease"/>
            <person name="Wu L."/>
            <person name="Ma J."/>
        </authorList>
    </citation>
    <scope>NUCLEOTIDE SEQUENCE [LARGE SCALE GENOMIC DNA]</scope>
    <source>
        <strain evidence="3">CCUG 53903</strain>
    </source>
</reference>
<gene>
    <name evidence="2" type="ORF">ACFPZ3_45650</name>
</gene>
<keyword evidence="1" id="KW-1133">Transmembrane helix</keyword>
<proteinExistence type="predicted"/>
<evidence type="ECO:0000313" key="3">
    <source>
        <dbReference type="Proteomes" id="UP001596058"/>
    </source>
</evidence>
<dbReference type="RefSeq" id="WP_379520659.1">
    <property type="nucleotide sequence ID" value="NZ_JBHSPA010000062.1"/>
</dbReference>